<dbReference type="Proteomes" id="UP001190700">
    <property type="component" value="Unassembled WGS sequence"/>
</dbReference>
<gene>
    <name evidence="2" type="ORF">CYMTET_54968</name>
</gene>
<dbReference type="EMBL" id="LGRX02035459">
    <property type="protein sequence ID" value="KAK3234786.1"/>
    <property type="molecule type" value="Genomic_DNA"/>
</dbReference>
<keyword evidence="3" id="KW-1185">Reference proteome</keyword>
<evidence type="ECO:0000313" key="3">
    <source>
        <dbReference type="Proteomes" id="UP001190700"/>
    </source>
</evidence>
<dbReference type="InterPro" id="IPR023382">
    <property type="entry name" value="MnmA-like_central_sf"/>
</dbReference>
<reference evidence="2 3" key="1">
    <citation type="journal article" date="2015" name="Genome Biol. Evol.">
        <title>Comparative Genomics of a Bacterivorous Green Alga Reveals Evolutionary Causalities and Consequences of Phago-Mixotrophic Mode of Nutrition.</title>
        <authorList>
            <person name="Burns J.A."/>
            <person name="Paasch A."/>
            <person name="Narechania A."/>
            <person name="Kim E."/>
        </authorList>
    </citation>
    <scope>NUCLEOTIDE SEQUENCE [LARGE SCALE GENOMIC DNA]</scope>
    <source>
        <strain evidence="2 3">PLY_AMNH</strain>
    </source>
</reference>
<dbReference type="AlphaFoldDB" id="A0AAE0ENF9"/>
<name>A0AAE0ENF9_9CHLO</name>
<protein>
    <recommendedName>
        <fullName evidence="1">tRNA-specific 2-thiouridylase MnmA-like central domain-containing protein</fullName>
    </recommendedName>
</protein>
<sequence>YVEMQEGDFVDVGDAHRVVGQHRGLAAYTYGQRARIGGQRERCACRRRVVRTVSAGGGSSAVRPGRLSAQACGGRVVRAVRAGAGHSARCVLVGGSAAQCVLGGSSAQCVRARHPAQCGGARHCGAQCVPGARQAGRRSAHPRSAAGRVIRAVRTGGVAAQREPGGVITAVRAAAGHQRSASQGGRAQSVQLLSEWNYGAMRNQGQRLVLRSCCEGSTASQVPHGNRALI</sequence>
<dbReference type="GO" id="GO:0016783">
    <property type="term" value="F:sulfurtransferase activity"/>
    <property type="evidence" value="ECO:0007669"/>
    <property type="project" value="InterPro"/>
</dbReference>
<dbReference type="Gene3D" id="2.30.30.280">
    <property type="entry name" value="Adenine nucleotide alpha hydrolases-like domains"/>
    <property type="match status" value="1"/>
</dbReference>
<accession>A0AAE0ENF9</accession>
<proteinExistence type="predicted"/>
<feature type="non-terminal residue" evidence="2">
    <location>
        <position position="1"/>
    </location>
</feature>
<evidence type="ECO:0000313" key="2">
    <source>
        <dbReference type="EMBL" id="KAK3234786.1"/>
    </source>
</evidence>
<dbReference type="InterPro" id="IPR046884">
    <property type="entry name" value="MnmA-like_central"/>
</dbReference>
<dbReference type="Pfam" id="PF20259">
    <property type="entry name" value="tRNA_Me_trans_M"/>
    <property type="match status" value="1"/>
</dbReference>
<organism evidence="2 3">
    <name type="scientific">Cymbomonas tetramitiformis</name>
    <dbReference type="NCBI Taxonomy" id="36881"/>
    <lineage>
        <taxon>Eukaryota</taxon>
        <taxon>Viridiplantae</taxon>
        <taxon>Chlorophyta</taxon>
        <taxon>Pyramimonadophyceae</taxon>
        <taxon>Pyramimonadales</taxon>
        <taxon>Pyramimonadaceae</taxon>
        <taxon>Cymbomonas</taxon>
    </lineage>
</organism>
<feature type="domain" description="tRNA-specific 2-thiouridylase MnmA-like central" evidence="1">
    <location>
        <begin position="1"/>
        <end position="42"/>
    </location>
</feature>
<comment type="caution">
    <text evidence="2">The sequence shown here is derived from an EMBL/GenBank/DDBJ whole genome shotgun (WGS) entry which is preliminary data.</text>
</comment>
<evidence type="ECO:0000259" key="1">
    <source>
        <dbReference type="Pfam" id="PF20259"/>
    </source>
</evidence>